<comment type="caution">
    <text evidence="6">The sequence shown here is derived from an EMBL/GenBank/DDBJ whole genome shotgun (WGS) entry which is preliminary data.</text>
</comment>
<dbReference type="EC" id="3.4.22.-" evidence="4"/>
<dbReference type="GO" id="GO:0034727">
    <property type="term" value="P:piecemeal microautophagy of the nucleus"/>
    <property type="evidence" value="ECO:0007669"/>
    <property type="project" value="TreeGrafter"/>
</dbReference>
<keyword evidence="4" id="KW-0653">Protein transport</keyword>
<proteinExistence type="inferred from homology"/>
<dbReference type="GO" id="GO:0016485">
    <property type="term" value="P:protein processing"/>
    <property type="evidence" value="ECO:0007669"/>
    <property type="project" value="TreeGrafter"/>
</dbReference>
<dbReference type="PANTHER" id="PTHR22624:SF49">
    <property type="entry name" value="CYSTEINE PROTEASE"/>
    <property type="match status" value="1"/>
</dbReference>
<dbReference type="PANTHER" id="PTHR22624">
    <property type="entry name" value="CYSTEINE PROTEASE ATG4"/>
    <property type="match status" value="1"/>
</dbReference>
<dbReference type="EMBL" id="CAJJDN010000019">
    <property type="protein sequence ID" value="CAD8064667.1"/>
    <property type="molecule type" value="Genomic_DNA"/>
</dbReference>
<protein>
    <recommendedName>
        <fullName evidence="4">Cysteine protease</fullName>
        <ecNumber evidence="4">3.4.22.-</ecNumber>
    </recommendedName>
</protein>
<feature type="domain" description="Peptidase C54 catalytic" evidence="5">
    <location>
        <begin position="57"/>
        <end position="360"/>
    </location>
</feature>
<evidence type="ECO:0000256" key="3">
    <source>
        <dbReference type="ARBA" id="ARBA00022807"/>
    </source>
</evidence>
<evidence type="ECO:0000313" key="7">
    <source>
        <dbReference type="Proteomes" id="UP000692954"/>
    </source>
</evidence>
<sequence length="406" mass="48493">MDQRQENYKEVIIDWIYNLKYILNAYLTNKNVPSGHPIYILGNRIDIENSDIEDRINKIKQIVQETIWITYRRNFPPLYKSNYISDTGWGCMLRVGQMAMAQMLKKHLKNHGDKRDNDCDNILLAFADNDSLECNQFIEFYNKKDRQKLHPFICPFSIQKIAYLAKKEFNLDPGEWYKPNYILFLLEQLHNSIPIRASENLKLQVFNDSCLFLDQLMNTMFEMKFQSDQNLEELLEKSHLQCKNSLAIFILTRIGLDEPNQKYLKILDELMELPYFQGIVGGTPKRAFYILGRINDHYIYLDPHYVQEAENKDQIIENKMFYNTSYSCKYIHLLNQKDVDTSMGISFYIRNQTELFRFWRNIKQIKQKQNDFFIFLSNFTPEYVDYSNQLEDSNKQLNDDDVVFLQ</sequence>
<dbReference type="GO" id="GO:0015031">
    <property type="term" value="P:protein transport"/>
    <property type="evidence" value="ECO:0007669"/>
    <property type="project" value="UniProtKB-KW"/>
</dbReference>
<keyword evidence="2 4" id="KW-0378">Hydrolase</keyword>
<dbReference type="GO" id="GO:0005737">
    <property type="term" value="C:cytoplasm"/>
    <property type="evidence" value="ECO:0007669"/>
    <property type="project" value="UniProtKB-SubCell"/>
</dbReference>
<keyword evidence="7" id="KW-1185">Reference proteome</keyword>
<keyword evidence="4" id="KW-0813">Transport</keyword>
<comment type="subcellular location">
    <subcellularLocation>
        <location evidence="4">Cytoplasm</location>
    </subcellularLocation>
</comment>
<evidence type="ECO:0000256" key="2">
    <source>
        <dbReference type="ARBA" id="ARBA00022801"/>
    </source>
</evidence>
<dbReference type="GO" id="GO:0000045">
    <property type="term" value="P:autophagosome assembly"/>
    <property type="evidence" value="ECO:0007669"/>
    <property type="project" value="TreeGrafter"/>
</dbReference>
<comment type="similarity">
    <text evidence="4">Belongs to the peptidase C54 family.</text>
</comment>
<dbReference type="GO" id="GO:0019786">
    <property type="term" value="F:protein-phosphatidylethanolamide deconjugating activity"/>
    <property type="evidence" value="ECO:0007669"/>
    <property type="project" value="InterPro"/>
</dbReference>
<keyword evidence="4" id="KW-0072">Autophagy</keyword>
<name>A0A8S1LAV6_9CILI</name>
<accession>A0A8S1LAV6</accession>
<organism evidence="6 7">
    <name type="scientific">Paramecium sonneborni</name>
    <dbReference type="NCBI Taxonomy" id="65129"/>
    <lineage>
        <taxon>Eukaryota</taxon>
        <taxon>Sar</taxon>
        <taxon>Alveolata</taxon>
        <taxon>Ciliophora</taxon>
        <taxon>Intramacronucleata</taxon>
        <taxon>Oligohymenophorea</taxon>
        <taxon>Peniculida</taxon>
        <taxon>Parameciidae</taxon>
        <taxon>Paramecium</taxon>
    </lineage>
</organism>
<dbReference type="Pfam" id="PF03416">
    <property type="entry name" value="Peptidase_C54"/>
    <property type="match status" value="1"/>
</dbReference>
<gene>
    <name evidence="6" type="ORF">PSON_ATCC_30995.1.T0190231</name>
</gene>
<comment type="function">
    <text evidence="4">Cysteine protease that plays a key role in autophagy by mediating both proteolytic activation and delipidation of ATG8 family proteins.</text>
</comment>
<dbReference type="AlphaFoldDB" id="A0A8S1LAV6"/>
<dbReference type="Proteomes" id="UP000692954">
    <property type="component" value="Unassembled WGS sequence"/>
</dbReference>
<evidence type="ECO:0000259" key="5">
    <source>
        <dbReference type="Pfam" id="PF03416"/>
    </source>
</evidence>
<dbReference type="GO" id="GO:0000423">
    <property type="term" value="P:mitophagy"/>
    <property type="evidence" value="ECO:0007669"/>
    <property type="project" value="TreeGrafter"/>
</dbReference>
<evidence type="ECO:0000313" key="6">
    <source>
        <dbReference type="EMBL" id="CAD8064667.1"/>
    </source>
</evidence>
<keyword evidence="3" id="KW-0788">Thiol protease</keyword>
<evidence type="ECO:0000256" key="4">
    <source>
        <dbReference type="RuleBase" id="RU363115"/>
    </source>
</evidence>
<keyword evidence="1 4" id="KW-0645">Protease</keyword>
<dbReference type="InterPro" id="IPR005078">
    <property type="entry name" value="Peptidase_C54"/>
</dbReference>
<dbReference type="GO" id="GO:0035973">
    <property type="term" value="P:aggrephagy"/>
    <property type="evidence" value="ECO:0007669"/>
    <property type="project" value="TreeGrafter"/>
</dbReference>
<dbReference type="OrthoDB" id="433762at2759"/>
<evidence type="ECO:0000256" key="1">
    <source>
        <dbReference type="ARBA" id="ARBA00022670"/>
    </source>
</evidence>
<reference evidence="6" key="1">
    <citation type="submission" date="2021-01" db="EMBL/GenBank/DDBJ databases">
        <authorList>
            <consortium name="Genoscope - CEA"/>
            <person name="William W."/>
        </authorList>
    </citation>
    <scope>NUCLEOTIDE SEQUENCE</scope>
</reference>
<dbReference type="GO" id="GO:0004197">
    <property type="term" value="F:cysteine-type endopeptidase activity"/>
    <property type="evidence" value="ECO:0007669"/>
    <property type="project" value="TreeGrafter"/>
</dbReference>
<dbReference type="InterPro" id="IPR046792">
    <property type="entry name" value="Peptidase_C54_cat"/>
</dbReference>
<keyword evidence="4" id="KW-0963">Cytoplasm</keyword>